<evidence type="ECO:0000313" key="2">
    <source>
        <dbReference type="Proteomes" id="UP000799770"/>
    </source>
</evidence>
<dbReference type="AlphaFoldDB" id="A0A6A5ZF92"/>
<dbReference type="EMBL" id="ML977318">
    <property type="protein sequence ID" value="KAF2117875.1"/>
    <property type="molecule type" value="Genomic_DNA"/>
</dbReference>
<accession>A0A6A5ZF92</accession>
<reference evidence="1" key="1">
    <citation type="journal article" date="2020" name="Stud. Mycol.">
        <title>101 Dothideomycetes genomes: a test case for predicting lifestyles and emergence of pathogens.</title>
        <authorList>
            <person name="Haridas S."/>
            <person name="Albert R."/>
            <person name="Binder M."/>
            <person name="Bloem J."/>
            <person name="Labutti K."/>
            <person name="Salamov A."/>
            <person name="Andreopoulos B."/>
            <person name="Baker S."/>
            <person name="Barry K."/>
            <person name="Bills G."/>
            <person name="Bluhm B."/>
            <person name="Cannon C."/>
            <person name="Castanera R."/>
            <person name="Culley D."/>
            <person name="Daum C."/>
            <person name="Ezra D."/>
            <person name="Gonzalez J."/>
            <person name="Henrissat B."/>
            <person name="Kuo A."/>
            <person name="Liang C."/>
            <person name="Lipzen A."/>
            <person name="Lutzoni F."/>
            <person name="Magnuson J."/>
            <person name="Mondo S."/>
            <person name="Nolan M."/>
            <person name="Ohm R."/>
            <person name="Pangilinan J."/>
            <person name="Park H.-J."/>
            <person name="Ramirez L."/>
            <person name="Alfaro M."/>
            <person name="Sun H."/>
            <person name="Tritt A."/>
            <person name="Yoshinaga Y."/>
            <person name="Zwiers L.-H."/>
            <person name="Turgeon B."/>
            <person name="Goodwin S."/>
            <person name="Spatafora J."/>
            <person name="Crous P."/>
            <person name="Grigoriev I."/>
        </authorList>
    </citation>
    <scope>NUCLEOTIDE SEQUENCE</scope>
    <source>
        <strain evidence="1">CBS 627.86</strain>
    </source>
</reference>
<dbReference type="OrthoDB" id="3946746at2759"/>
<dbReference type="Proteomes" id="UP000799770">
    <property type="component" value="Unassembled WGS sequence"/>
</dbReference>
<organism evidence="1 2">
    <name type="scientific">Lophiotrema nucula</name>
    <dbReference type="NCBI Taxonomy" id="690887"/>
    <lineage>
        <taxon>Eukaryota</taxon>
        <taxon>Fungi</taxon>
        <taxon>Dikarya</taxon>
        <taxon>Ascomycota</taxon>
        <taxon>Pezizomycotina</taxon>
        <taxon>Dothideomycetes</taxon>
        <taxon>Pleosporomycetidae</taxon>
        <taxon>Pleosporales</taxon>
        <taxon>Lophiotremataceae</taxon>
        <taxon>Lophiotrema</taxon>
    </lineage>
</organism>
<dbReference type="InterPro" id="IPR052973">
    <property type="entry name" value="Fungal_sec-metab_reg_TF"/>
</dbReference>
<keyword evidence="2" id="KW-1185">Reference proteome</keyword>
<dbReference type="PANTHER" id="PTHR35392">
    <property type="entry name" value="ZN(II)2CYS6 TRANSCRIPTION FACTOR (EUROFUNG)-RELATED-RELATED"/>
    <property type="match status" value="1"/>
</dbReference>
<gene>
    <name evidence="1" type="ORF">BDV96DRAFT_644211</name>
</gene>
<protein>
    <submittedName>
        <fullName evidence="1">Uncharacterized protein</fullName>
    </submittedName>
</protein>
<evidence type="ECO:0000313" key="1">
    <source>
        <dbReference type="EMBL" id="KAF2117875.1"/>
    </source>
</evidence>
<sequence length="638" mass="72237">MSTNPGLGTRPPAEVTISKRKASNHDIAEHISFFPHSDSSSNLSPASKEETWQMKAQGACLRCRTMRRTCSRGDPCRTCLSTAEKSAQSKALKWMDCIRTNLREVNIYRDDPTNPPKKQLEKLFQTADTPIYNLDVDASIIANWLSEGGSNGLPFQKSLVWKYYFVIFDIALQRQRDSLPMEKIFNHFLGRSLGVDFPSIKQVDPAILKGMACYILDMLDDFIKPCHLEAFRRDRQRLVELFVLTWILYVAAVQDLELQRRQRMIINASQAMGEALVRLLWHYLIYLGNVASLIETGDDGRLWQTKDAGCRKYILKHVLDLHLHDAGGTIIITKNEDDMTGTVRPRGARALQLQHSQTSTRAEVVGNNTNLHEMSITDWSILSKTTSNLFGTDPGHHGGMAKAYFLRLAESHRRRGWSEQNLMSLIEDFLEIPRAPSDRLSLLMSYRLRIKYRFEEEKMNDHAVASSNSPRVHKRIRTLAPAPVSVEQRRFHAVETGVSITGASENSLQRLAQRQGRHLEYGRGTSTDFPSVTPNIPIPTYPDNSPRSFAHIAPSSVYSYSRPYDVQNTASNMMSSQPTMTSGVNRVSQNPQPYGSSFQTWNKCLTPTAMDHTPYAPSADPGIYEGYFVPVYQRPSFE</sequence>
<proteinExistence type="predicted"/>
<name>A0A6A5ZF92_9PLEO</name>